<evidence type="ECO:0000259" key="4">
    <source>
        <dbReference type="Pfam" id="PF20703"/>
    </source>
</evidence>
<feature type="repeat" description="WD" evidence="3">
    <location>
        <begin position="989"/>
        <end position="1030"/>
    </location>
</feature>
<gene>
    <name evidence="5" type="ORF">ThimaDRAFT_2667</name>
</gene>
<dbReference type="Pfam" id="PF00400">
    <property type="entry name" value="WD40"/>
    <property type="match status" value="6"/>
</dbReference>
<dbReference type="OrthoDB" id="6195244at2"/>
<evidence type="ECO:0000313" key="5">
    <source>
        <dbReference type="EMBL" id="EGV18128.1"/>
    </source>
</evidence>
<dbReference type="SMART" id="SM00320">
    <property type="entry name" value="WD40"/>
    <property type="match status" value="11"/>
</dbReference>
<dbReference type="InterPro" id="IPR011048">
    <property type="entry name" value="Haem_d1_sf"/>
</dbReference>
<dbReference type="STRING" id="768671.ThimaDRAFT_2667"/>
<dbReference type="EMBL" id="AFWV01000008">
    <property type="protein sequence ID" value="EGV18128.1"/>
    <property type="molecule type" value="Genomic_DNA"/>
</dbReference>
<dbReference type="PROSITE" id="PS50082">
    <property type="entry name" value="WD_REPEATS_2"/>
    <property type="match status" value="7"/>
</dbReference>
<sequence>MPEHKVRIFVSSPSDLEHERALVKDVIEALAQEYLPYFSLQAILWEEEALTAAQSFQAGLLRPSECEIVLVMLWTRLGTPLAEDPYEGMTGTEWEFVDAVRASARTGTPEVLVYKKSAPRMVDVNNAEATREALADRHRLEEFFRTHFFNPDGSFSRAFRQFANDRSFRELLEGQLRKLLNRRISAERRLASDAGDWRGSPFRAGTAFELVDDRVFTGRETETRELVTRLEALQGPGRGLLLLSGPSGVGKSSLIRAGLLPRLIRPFLFPGIAGCRWGFVDLDERDPIEALAVALAAPGLLGPALDGFGLDVTRLMRLLLSEPEVAADQLLAALSRLADDPSSSSDAANGRLQLAVIVDPLDRLFTEATRAAPRTRSFLAALALLAARDGVWVISSLRSDYLRHVGEMPELAALLDDESWYRLESPPAARIRQVIEIPARVAGIEYEGMAGGGRGLVEALEAEASLLEHWPAVLEPALDEIYRLARDGSEDASSDRNRPLTLADYRRVGGLSGSLLRRAETLWEALDPEVRDALPVLCRALIALEGGGASMLVSRRGDLHTLTRQPGVARFVESLVQARLLIAEGVADPAARLGCTQETPRLMEDLRRIMIQTGEEWRERLRSMRAAVGSTRTGHADGDFEVVPDSEIVAPDVERGEDPDAVSVLHWEDYRALASFIHPALFERWSPIRDWVADPSNRRDLVLRYQISRQARLWKRTDCNREYLLGEAGYAAARRFADAYSAELEPLELEFLEHSHQHLVLQRRRNRWARLLGLTLATLLVLATGAAFWAWDASREATLNLQRSLLKAADLAVRQGNTPEAVRLALNAGPYLPEAATDTLSRAFTTNRMIAMVQSEAVAGDQPLPPAFRDDGERLVTQSRGEGAQLWALRGQSYQPESRLSGPDTPIHTVRFVGSGESQTILGIGEGGVWRLPAEPGRAPDWSCGARPDSPIALDRAGRFLALSHGALQDRYAVCFLDLGRAGAPLWDVSVHASEVRSLAFAPDGGLLVTASRDGTARVLETRTGAERLALPTGGSLGRPANDARFDPAGRRIAVAFADERIRVYDLDGRELAELGVIERDGRRIRIHKSAVREAVFSPGGQYLIAGDDAGQVVRWDLESRHAEVLGHHGLSVEHVRVSPGMDDEDREPLVLSASLDKTARLWGLLSGKEVAVFSHDAAVTDARFSADGRRVLSYSDPDGSARLWSVKPTETLAFHLPSADHVWHLAMAETPAAPGAGTTESSSGSVMLATAAFDGRVEVWQYDRRDDAPPPVRIWTLTGHQGRVRRVVFSPSADRLASAGHDGTARVWDLKTGGGCRILVAPDDAPCSPDGGRACPNVHQVLFASDGRWLLTTSSHLAEPVGFWNPQTCAPLDAAPGWGEGGSGVQAAAIFARTDGTTLVATGDDAGGVRVMRMDGAGGWAPVCAAQWHTDAVTDAAFSPDGRWLATSSEDGSAALVALNQDGCASPRDLEPQAGILYSVAFAPDSQALVTASLDAKAQVWGLDGSLLADLVGHKDRIYAAKFSPDGRWILTASRDGSVRIWMRPMRPSTLPAESFLTLDGDLGGVAYADFSPDGHSIGAAYWENATLLWRLWTEESAPDRRLEAIWGRDRARLALIREAVRFKAENRLDRRERDFSDAAPRVE</sequence>
<name>F9UCL5_9GAMM</name>
<dbReference type="SUPFAM" id="SSF52540">
    <property type="entry name" value="P-loop containing nucleoside triphosphate hydrolases"/>
    <property type="match status" value="1"/>
</dbReference>
<dbReference type="SUPFAM" id="SSF50978">
    <property type="entry name" value="WD40 repeat-like"/>
    <property type="match status" value="1"/>
</dbReference>
<feature type="repeat" description="WD" evidence="3">
    <location>
        <begin position="1085"/>
        <end position="1126"/>
    </location>
</feature>
<dbReference type="InterPro" id="IPR049052">
    <property type="entry name" value="nSTAND1"/>
</dbReference>
<feature type="domain" description="Novel STAND NTPase 1" evidence="4">
    <location>
        <begin position="201"/>
        <end position="719"/>
    </location>
</feature>
<feature type="repeat" description="WD" evidence="3">
    <location>
        <begin position="1471"/>
        <end position="1505"/>
    </location>
</feature>
<dbReference type="InterPro" id="IPR001680">
    <property type="entry name" value="WD40_rpt"/>
</dbReference>
<dbReference type="Pfam" id="PF20703">
    <property type="entry name" value="nSTAND1"/>
    <property type="match status" value="1"/>
</dbReference>
<dbReference type="SUPFAM" id="SSF51004">
    <property type="entry name" value="C-terminal (heme d1) domain of cytochrome cd1-nitrite reductase"/>
    <property type="match status" value="1"/>
</dbReference>
<organism evidence="5 6">
    <name type="scientific">Thiocapsa marina 5811</name>
    <dbReference type="NCBI Taxonomy" id="768671"/>
    <lineage>
        <taxon>Bacteria</taxon>
        <taxon>Pseudomonadati</taxon>
        <taxon>Pseudomonadota</taxon>
        <taxon>Gammaproteobacteria</taxon>
        <taxon>Chromatiales</taxon>
        <taxon>Chromatiaceae</taxon>
        <taxon>Thiocapsa</taxon>
    </lineage>
</organism>
<dbReference type="Proteomes" id="UP000005459">
    <property type="component" value="Unassembled WGS sequence"/>
</dbReference>
<keyword evidence="2" id="KW-0677">Repeat</keyword>
<feature type="repeat" description="WD" evidence="3">
    <location>
        <begin position="1173"/>
        <end position="1215"/>
    </location>
</feature>
<dbReference type="SUPFAM" id="SSF69322">
    <property type="entry name" value="Tricorn protease domain 2"/>
    <property type="match status" value="1"/>
</dbReference>
<dbReference type="InterPro" id="IPR036322">
    <property type="entry name" value="WD40_repeat_dom_sf"/>
</dbReference>
<evidence type="ECO:0000256" key="2">
    <source>
        <dbReference type="ARBA" id="ARBA00022737"/>
    </source>
</evidence>
<feature type="repeat" description="WD" evidence="3">
    <location>
        <begin position="1427"/>
        <end position="1457"/>
    </location>
</feature>
<protein>
    <submittedName>
        <fullName evidence="5">WD40 repeat-containing protein</fullName>
    </submittedName>
</protein>
<dbReference type="eggNOG" id="COG2319">
    <property type="taxonomic scope" value="Bacteria"/>
</dbReference>
<dbReference type="CDD" id="cd00200">
    <property type="entry name" value="WD40"/>
    <property type="match status" value="2"/>
</dbReference>
<dbReference type="InterPro" id="IPR027417">
    <property type="entry name" value="P-loop_NTPase"/>
</dbReference>
<dbReference type="InterPro" id="IPR015943">
    <property type="entry name" value="WD40/YVTN_repeat-like_dom_sf"/>
</dbReference>
<feature type="repeat" description="WD" evidence="3">
    <location>
        <begin position="1278"/>
        <end position="1314"/>
    </location>
</feature>
<feature type="repeat" description="WD" evidence="3">
    <location>
        <begin position="1512"/>
        <end position="1543"/>
    </location>
</feature>
<dbReference type="InterPro" id="IPR019775">
    <property type="entry name" value="WD40_repeat_CS"/>
</dbReference>
<reference evidence="5 6" key="1">
    <citation type="submission" date="2011-06" db="EMBL/GenBank/DDBJ databases">
        <title>The draft genome of Thiocapsa marina 5811.</title>
        <authorList>
            <consortium name="US DOE Joint Genome Institute (JGI-PGF)"/>
            <person name="Lucas S."/>
            <person name="Han J."/>
            <person name="Cheng J.-F."/>
            <person name="Goodwin L."/>
            <person name="Pitluck S."/>
            <person name="Peters L."/>
            <person name="Land M.L."/>
            <person name="Hauser L."/>
            <person name="Vogl K."/>
            <person name="Liu Z."/>
            <person name="Imhoff J."/>
            <person name="Thiel V."/>
            <person name="Frigaard N.-U."/>
            <person name="Bryant D."/>
            <person name="Woyke T.J."/>
        </authorList>
    </citation>
    <scope>NUCLEOTIDE SEQUENCE [LARGE SCALE GENOMIC DNA]</scope>
    <source>
        <strain evidence="5 6">5811</strain>
    </source>
</reference>
<accession>F9UCL5</accession>
<dbReference type="RefSeq" id="WP_007193540.1">
    <property type="nucleotide sequence ID" value="NZ_AFWV01000008.1"/>
</dbReference>
<keyword evidence="1 3" id="KW-0853">WD repeat</keyword>
<dbReference type="PROSITE" id="PS50294">
    <property type="entry name" value="WD_REPEATS_REGION"/>
    <property type="match status" value="4"/>
</dbReference>
<evidence type="ECO:0000256" key="3">
    <source>
        <dbReference type="PROSITE-ProRule" id="PRU00221"/>
    </source>
</evidence>
<dbReference type="Gene3D" id="2.130.10.10">
    <property type="entry name" value="YVTN repeat-like/Quinoprotein amine dehydrogenase"/>
    <property type="match status" value="4"/>
</dbReference>
<evidence type="ECO:0000256" key="1">
    <source>
        <dbReference type="ARBA" id="ARBA00022574"/>
    </source>
</evidence>
<dbReference type="PANTHER" id="PTHR19848">
    <property type="entry name" value="WD40 REPEAT PROTEIN"/>
    <property type="match status" value="1"/>
</dbReference>
<proteinExistence type="predicted"/>
<dbReference type="PROSITE" id="PS00678">
    <property type="entry name" value="WD_REPEATS_1"/>
    <property type="match status" value="1"/>
</dbReference>
<evidence type="ECO:0000313" key="6">
    <source>
        <dbReference type="Proteomes" id="UP000005459"/>
    </source>
</evidence>
<keyword evidence="6" id="KW-1185">Reference proteome</keyword>
<dbReference type="PANTHER" id="PTHR19848:SF8">
    <property type="entry name" value="F-BOX AND WD REPEAT DOMAIN CONTAINING 7"/>
    <property type="match status" value="1"/>
</dbReference>